<dbReference type="CDD" id="cd03702">
    <property type="entry name" value="IF2_mtIF2_II"/>
    <property type="match status" value="1"/>
</dbReference>
<keyword evidence="9" id="KW-1185">Reference proteome</keyword>
<name>A0ABM1MQI8_NICVS</name>
<dbReference type="Pfam" id="PF11987">
    <property type="entry name" value="IF-2"/>
    <property type="match status" value="1"/>
</dbReference>
<dbReference type="InterPro" id="IPR036925">
    <property type="entry name" value="TIF_IF2_dom3_sf"/>
</dbReference>
<dbReference type="CDD" id="cd01887">
    <property type="entry name" value="IF2_eIF5B"/>
    <property type="match status" value="1"/>
</dbReference>
<accession>A0ABM1MQI8</accession>
<dbReference type="GeneID" id="108562861"/>
<dbReference type="InterPro" id="IPR053905">
    <property type="entry name" value="EF-G-like_DII"/>
</dbReference>
<dbReference type="PANTHER" id="PTHR43381:SF20">
    <property type="entry name" value="TRANSLATION INITIATION FACTOR IF-2, MITOCHONDRIAL"/>
    <property type="match status" value="1"/>
</dbReference>
<dbReference type="GO" id="GO:0003743">
    <property type="term" value="F:translation initiation factor activity"/>
    <property type="evidence" value="ECO:0007669"/>
    <property type="project" value="UniProtKB-KW"/>
</dbReference>
<dbReference type="PANTHER" id="PTHR43381">
    <property type="entry name" value="TRANSLATION INITIATION FACTOR IF-2-RELATED"/>
    <property type="match status" value="1"/>
</dbReference>
<comment type="similarity">
    <text evidence="1">Belongs to the TRAFAC class translation factor GTPase superfamily. Classic translation factor GTPase family. IF-2 subfamily.</text>
</comment>
<evidence type="ECO:0000256" key="7">
    <source>
        <dbReference type="SAM" id="MobiDB-lite"/>
    </source>
</evidence>
<evidence type="ECO:0000259" key="8">
    <source>
        <dbReference type="PROSITE" id="PS51722"/>
    </source>
</evidence>
<gene>
    <name evidence="10" type="primary">LOC108562861</name>
</gene>
<dbReference type="PROSITE" id="PS51722">
    <property type="entry name" value="G_TR_2"/>
    <property type="match status" value="1"/>
</dbReference>
<reference evidence="10" key="1">
    <citation type="submission" date="2025-08" db="UniProtKB">
        <authorList>
            <consortium name="RefSeq"/>
        </authorList>
    </citation>
    <scope>IDENTIFICATION</scope>
    <source>
        <tissue evidence="10">Whole Larva</tissue>
    </source>
</reference>
<dbReference type="Proteomes" id="UP000695000">
    <property type="component" value="Unplaced"/>
</dbReference>
<dbReference type="SUPFAM" id="SSF52540">
    <property type="entry name" value="P-loop containing nucleoside triphosphate hydrolases"/>
    <property type="match status" value="1"/>
</dbReference>
<evidence type="ECO:0000256" key="2">
    <source>
        <dbReference type="ARBA" id="ARBA00022540"/>
    </source>
</evidence>
<keyword evidence="5" id="KW-0342">GTP-binding</keyword>
<dbReference type="Gene3D" id="3.40.50.10050">
    <property type="entry name" value="Translation initiation factor IF- 2, domain 3"/>
    <property type="match status" value="1"/>
</dbReference>
<dbReference type="InterPro" id="IPR015760">
    <property type="entry name" value="TIF_IF2"/>
</dbReference>
<feature type="region of interest" description="Disordered" evidence="7">
    <location>
        <begin position="143"/>
        <end position="163"/>
    </location>
</feature>
<evidence type="ECO:0000256" key="3">
    <source>
        <dbReference type="ARBA" id="ARBA00022741"/>
    </source>
</evidence>
<dbReference type="InterPro" id="IPR023115">
    <property type="entry name" value="TIF_IF2_dom3"/>
</dbReference>
<organism evidence="9 10">
    <name type="scientific">Nicrophorus vespilloides</name>
    <name type="common">Boreal carrion beetle</name>
    <dbReference type="NCBI Taxonomy" id="110193"/>
    <lineage>
        <taxon>Eukaryota</taxon>
        <taxon>Metazoa</taxon>
        <taxon>Ecdysozoa</taxon>
        <taxon>Arthropoda</taxon>
        <taxon>Hexapoda</taxon>
        <taxon>Insecta</taxon>
        <taxon>Pterygota</taxon>
        <taxon>Neoptera</taxon>
        <taxon>Endopterygota</taxon>
        <taxon>Coleoptera</taxon>
        <taxon>Polyphaga</taxon>
        <taxon>Staphyliniformia</taxon>
        <taxon>Silphidae</taxon>
        <taxon>Nicrophorinae</taxon>
        <taxon>Nicrophorus</taxon>
    </lineage>
</organism>
<evidence type="ECO:0000313" key="10">
    <source>
        <dbReference type="RefSeq" id="XP_017776838.1"/>
    </source>
</evidence>
<keyword evidence="2 10" id="KW-0396">Initiation factor</keyword>
<dbReference type="InterPro" id="IPR000795">
    <property type="entry name" value="T_Tr_GTP-bd_dom"/>
</dbReference>
<feature type="domain" description="Tr-type G" evidence="8">
    <location>
        <begin position="161"/>
        <end position="329"/>
    </location>
</feature>
<proteinExistence type="inferred from homology"/>
<dbReference type="Pfam" id="PF00009">
    <property type="entry name" value="GTP_EFTU"/>
    <property type="match status" value="1"/>
</dbReference>
<dbReference type="Gene3D" id="3.40.50.300">
    <property type="entry name" value="P-loop containing nucleotide triphosphate hydrolases"/>
    <property type="match status" value="1"/>
</dbReference>
<keyword evidence="3" id="KW-0547">Nucleotide-binding</keyword>
<dbReference type="Gene3D" id="2.40.30.10">
    <property type="entry name" value="Translation factors"/>
    <property type="match status" value="2"/>
</dbReference>
<evidence type="ECO:0000256" key="5">
    <source>
        <dbReference type="ARBA" id="ARBA00023134"/>
    </source>
</evidence>
<evidence type="ECO:0000256" key="6">
    <source>
        <dbReference type="ARBA" id="ARBA00025162"/>
    </source>
</evidence>
<dbReference type="InterPro" id="IPR044145">
    <property type="entry name" value="IF2_II"/>
</dbReference>
<sequence>MAFYRVCYHTPKIISNCIKLSSCLNHSNNRTKCISTIYGKSQYHTSQTFWKRRKTVEERKSSRIIEYTPKAKAKVIDVWRNITVAELAQVLDRDVKYVCDLFLNQVSGGRTVISDQALLHEAVKRSGHRMRVVANPNDVVEEEVDRDIYPRPPPTKSQLKPRPPVVTVMGHVDHGKTTLLDALRNTKVVASEFGGITQHIGAFSVELKSGAKITFLDTPGHAAFTAMRERGANITDIVVLVVAADDGVMEQTVESIRMARQARVPILVAINKIDAPRANVEETKQMLVNNGIQVESLGGDVQAVPISALKRRNLDQLTEALVLQAELLEVGADPIGPVEAVVVESRLHPQRGRLCTIVVQRGTLKKGDVIVADTSLCRVRSIKDHDGKQLTEVKPGYPAEVEGWKDLPSAGEVVLQVDSEKTARNVIKARESKKQLAKQEEDAIAISSKEEQHDREYKEKLMHKRRMGRFRLRSQGPRGKEIIDDDDGTPRINLIIKADVDGTLEALLNTLDSYEEPDCVMDLVHYGVGAVTESDIEMAKSFNGIIYAFNSDCPPKCKDLADQNSVPIKHHNVIYKLVDDVKEEINDRLPPISYEEVIGEATVLQQFDINEGRKKVPVAGSRCIKGVLKRSAKFKLVRNEETLFDGPLSSMRHLKNEVDSIKKDLDCGLQLQDKDLEFKPGDTIVCYENKSKRQETSWDPGF</sequence>
<dbReference type="SUPFAM" id="SSF52156">
    <property type="entry name" value="Initiation factor IF2/eIF5b, domain 3"/>
    <property type="match status" value="1"/>
</dbReference>
<protein>
    <submittedName>
        <fullName evidence="10">Translation initiation factor IF-2, mitochondrial isoform X1</fullName>
    </submittedName>
</protein>
<evidence type="ECO:0000313" key="9">
    <source>
        <dbReference type="Proteomes" id="UP000695000"/>
    </source>
</evidence>
<keyword evidence="4" id="KW-0648">Protein biosynthesis</keyword>
<dbReference type="NCBIfam" id="TIGR00231">
    <property type="entry name" value="small_GTP"/>
    <property type="match status" value="1"/>
</dbReference>
<dbReference type="InterPro" id="IPR027417">
    <property type="entry name" value="P-loop_NTPase"/>
</dbReference>
<evidence type="ECO:0000256" key="1">
    <source>
        <dbReference type="ARBA" id="ARBA00007733"/>
    </source>
</evidence>
<comment type="function">
    <text evidence="6">One of the essential components for the initiation of protein synthesis. Protects formylmethionyl-tRNA from spontaneous hydrolysis and promotes its binding to the 30S ribosomal subunits. Also involved in the hydrolysis of GTP during the formation of the 70S ribosomal complex.</text>
</comment>
<dbReference type="InterPro" id="IPR005225">
    <property type="entry name" value="Small_GTP-bd"/>
</dbReference>
<evidence type="ECO:0000256" key="4">
    <source>
        <dbReference type="ARBA" id="ARBA00022917"/>
    </source>
</evidence>
<dbReference type="Pfam" id="PF22042">
    <property type="entry name" value="EF-G_D2"/>
    <property type="match status" value="1"/>
</dbReference>
<dbReference type="RefSeq" id="XP_017776838.1">
    <property type="nucleotide sequence ID" value="XM_017921349.1"/>
</dbReference>
<dbReference type="InterPro" id="IPR009000">
    <property type="entry name" value="Transl_B-barrel_sf"/>
</dbReference>
<dbReference type="SUPFAM" id="SSF50447">
    <property type="entry name" value="Translation proteins"/>
    <property type="match status" value="2"/>
</dbReference>